<feature type="region of interest" description="Disordered" evidence="2">
    <location>
        <begin position="1243"/>
        <end position="1373"/>
    </location>
</feature>
<dbReference type="SUPFAM" id="SSF48425">
    <property type="entry name" value="Sec7 domain"/>
    <property type="match status" value="1"/>
</dbReference>
<evidence type="ECO:0000313" key="4">
    <source>
        <dbReference type="EMBL" id="GBG34026.1"/>
    </source>
</evidence>
<dbReference type="Gene3D" id="1.10.220.20">
    <property type="match status" value="1"/>
</dbReference>
<protein>
    <submittedName>
        <fullName evidence="4">IQ motif and SEC7 domain-containing protein 2</fullName>
    </submittedName>
</protein>
<dbReference type="PANTHER" id="PTHR45588">
    <property type="entry name" value="TPR DOMAIN-CONTAINING PROTEIN"/>
    <property type="match status" value="1"/>
</dbReference>
<keyword evidence="5" id="KW-1185">Reference proteome</keyword>
<evidence type="ECO:0000256" key="2">
    <source>
        <dbReference type="SAM" id="MobiDB-lite"/>
    </source>
</evidence>
<dbReference type="SMART" id="SM00233">
    <property type="entry name" value="PH"/>
    <property type="match status" value="1"/>
</dbReference>
<dbReference type="GO" id="GO:0005085">
    <property type="term" value="F:guanyl-nucleotide exchange factor activity"/>
    <property type="evidence" value="ECO:0007669"/>
    <property type="project" value="InterPro"/>
</dbReference>
<feature type="compositionally biased region" description="Low complexity" evidence="2">
    <location>
        <begin position="1253"/>
        <end position="1266"/>
    </location>
</feature>
<evidence type="ECO:0000259" key="3">
    <source>
        <dbReference type="PROSITE" id="PS50190"/>
    </source>
</evidence>
<dbReference type="Pfam" id="PF01369">
    <property type="entry name" value="Sec7"/>
    <property type="match status" value="1"/>
</dbReference>
<dbReference type="InterPro" id="IPR035999">
    <property type="entry name" value="Sec7_dom_sf"/>
</dbReference>
<dbReference type="PROSITE" id="PS50190">
    <property type="entry name" value="SEC7"/>
    <property type="match status" value="1"/>
</dbReference>
<feature type="compositionally biased region" description="Polar residues" evidence="2">
    <location>
        <begin position="729"/>
        <end position="750"/>
    </location>
</feature>
<evidence type="ECO:0000256" key="1">
    <source>
        <dbReference type="PROSITE-ProRule" id="PRU00339"/>
    </source>
</evidence>
<dbReference type="InterPro" id="IPR001849">
    <property type="entry name" value="PH_domain"/>
</dbReference>
<feature type="compositionally biased region" description="Pro residues" evidence="2">
    <location>
        <begin position="1354"/>
        <end position="1373"/>
    </location>
</feature>
<feature type="region of interest" description="Disordered" evidence="2">
    <location>
        <begin position="729"/>
        <end position="761"/>
    </location>
</feature>
<feature type="region of interest" description="Disordered" evidence="2">
    <location>
        <begin position="1107"/>
        <end position="1127"/>
    </location>
</feature>
<dbReference type="InterPro" id="IPR011990">
    <property type="entry name" value="TPR-like_helical_dom_sf"/>
</dbReference>
<feature type="domain" description="SEC7" evidence="3">
    <location>
        <begin position="624"/>
        <end position="907"/>
    </location>
</feature>
<organism evidence="4 5">
    <name type="scientific">Hondaea fermentalgiana</name>
    <dbReference type="NCBI Taxonomy" id="2315210"/>
    <lineage>
        <taxon>Eukaryota</taxon>
        <taxon>Sar</taxon>
        <taxon>Stramenopiles</taxon>
        <taxon>Bigyra</taxon>
        <taxon>Labyrinthulomycetes</taxon>
        <taxon>Thraustochytrida</taxon>
        <taxon>Thraustochytriidae</taxon>
        <taxon>Hondaea</taxon>
    </lineage>
</organism>
<feature type="compositionally biased region" description="Pro residues" evidence="2">
    <location>
        <begin position="1267"/>
        <end position="1281"/>
    </location>
</feature>
<comment type="caution">
    <text evidence="4">The sequence shown here is derived from an EMBL/GenBank/DDBJ whole genome shotgun (WGS) entry which is preliminary data.</text>
</comment>
<dbReference type="OrthoDB" id="414774at2759"/>
<dbReference type="SUPFAM" id="SSF50729">
    <property type="entry name" value="PH domain-like"/>
    <property type="match status" value="1"/>
</dbReference>
<sequence>MGNTTTSGKAPPEPEGPAWVFDTLTEDDVQKEAHGSGDASRGVVSQDVAAISDAYPFDVGSYRRDDIITRRPETAEWFHRGMNWMFGFHHEHAIACFRKSLQLEPDFCMAWWAIALCHGPNYNVHQNNGYFTLSKQKDGFPSQKRAFEAITKAVEYQRNANPVGRALISALRLRCTWPATDFARLLLEPYAQAMRLVFHDYRDDADVACVFADSLMQLSPWQLYDRREGTEAPQTAEINETLLVSLERFPQHPGLLHLFLHLKEMSPEPGDALPMARFFRDPDQVRDLGHLKHMPSHIDMLVGQYADAVQASAQALQANMKYIEYAHRVGEEFSLYIGYIAHDFHMYVYAAMMAGMEEAARGQGMALMRFIEDSVAVHRTRAVDLDLYHAVIYHVLIRFGCWDEILAQHFHTDVEAYCATNATLRYARGLAFAAKGQIAQARKEQDIFEKLRAVESVRVRIMHNNKCEHLFAVSSAMLDGEILYRESKFEAAFERLRLAVELEENLAYDEPWGQMQPIRHALGALLLEQGHVSEAEAVFRADLKRYPANPWSLTGLHDCLSRKDPVPADELRAVADELSHALVDADVDISSSCACAGLPCCKNSSDADEESGPTATEGGGPDVRAFRLGKELFARKPQEAVHLWAEAGVFGAASPCDAAVAKFLFTHEELDRRALWEFLASSKPVLEAYVRLFDVRDRPLDEALREVFGALGVFASPSDALHNWGSRAPSSPFDTHSGDTHNFPSPTTGESYADSPRSHFGPGDDMDGEAWRANESDALEHKRFACQTFADWYWSLNEDIVAAWLPSAKVVFALVIQLVSLSENRAAYLAPRTRYAASAGIASGGGSSIGSGGGGGASQARSPTRSAAVDAAASDFVETCQNVMMSLDAPNLRETMLVAMFRRVYAEPFATPLRYILAAESDALRWLDAFRGGLHSPEGAKSAEFAANVERYCNEDEGHAARVSASASAHAKIMHDLEWANRRGEVTQGVLWIRKPAFRDDEVASGKQKETLDDLYSIRFKERYCSLLGKQMVVSKDSTSLDHHGVIDLSKLRMLVPTNHKWAKEQGLFPFELVNSELQVLCACAAPTLKDYVLWNNALTPLLPSKGKAAQPLQQQKNQQTQEELEIDETGAVSGNESGLSSDDDEACPSVEEKLRALQETDGEEEEEEEEEEEKDEETKIGRVVSVGPEEGAAGASETANVETRDEPPSLASVPQTLEELTNAYASLIGKATALLNRDIDADLPQDNGVEHMTSPSTSSPSSPMMVPTPAPPTAPMPTPPAYDANGVIVDSLPKPDKKRRRENTPRAGAASASPFVGPGPVEEIPPTPTDVRLATHAGDATYAQYGFRTPSAQPGPPPPSMPPPTPPFARHR</sequence>
<gene>
    <name evidence="4" type="ORF">FCC1311_102492</name>
</gene>
<dbReference type="EMBL" id="BEYU01000177">
    <property type="protein sequence ID" value="GBG34026.1"/>
    <property type="molecule type" value="Genomic_DNA"/>
</dbReference>
<feature type="repeat" description="TPR" evidence="1">
    <location>
        <begin position="74"/>
        <end position="107"/>
    </location>
</feature>
<dbReference type="Proteomes" id="UP000241890">
    <property type="component" value="Unassembled WGS sequence"/>
</dbReference>
<dbReference type="Gene3D" id="1.25.40.10">
    <property type="entry name" value="Tetratricopeptide repeat domain"/>
    <property type="match status" value="1"/>
</dbReference>
<dbReference type="InterPro" id="IPR000904">
    <property type="entry name" value="Sec7_dom"/>
</dbReference>
<feature type="region of interest" description="Disordered" evidence="2">
    <location>
        <begin position="1"/>
        <end position="20"/>
    </location>
</feature>
<proteinExistence type="predicted"/>
<keyword evidence="1" id="KW-0802">TPR repeat</keyword>
<dbReference type="PANTHER" id="PTHR45588:SF1">
    <property type="entry name" value="WW DOMAIN-CONTAINING PROTEIN"/>
    <property type="match status" value="1"/>
</dbReference>
<feature type="region of interest" description="Disordered" evidence="2">
    <location>
        <begin position="1157"/>
        <end position="1213"/>
    </location>
</feature>
<evidence type="ECO:0000313" key="5">
    <source>
        <dbReference type="Proteomes" id="UP000241890"/>
    </source>
</evidence>
<dbReference type="InterPro" id="IPR019734">
    <property type="entry name" value="TPR_rpt"/>
</dbReference>
<feature type="compositionally biased region" description="Acidic residues" evidence="2">
    <location>
        <begin position="1161"/>
        <end position="1176"/>
    </location>
</feature>
<name>A0A2R5GT31_9STRA</name>
<dbReference type="PROSITE" id="PS50005">
    <property type="entry name" value="TPR"/>
    <property type="match status" value="1"/>
</dbReference>
<reference evidence="4 5" key="1">
    <citation type="submission" date="2017-12" db="EMBL/GenBank/DDBJ databases">
        <title>Sequencing, de novo assembly and annotation of complete genome of a new Thraustochytrid species, strain FCC1311.</title>
        <authorList>
            <person name="Sedici K."/>
            <person name="Godart F."/>
            <person name="Aiese Cigliano R."/>
            <person name="Sanseverino W."/>
            <person name="Barakat M."/>
            <person name="Ortet P."/>
            <person name="Marechal E."/>
            <person name="Cagnac O."/>
            <person name="Amato A."/>
        </authorList>
    </citation>
    <scope>NUCLEOTIDE SEQUENCE [LARGE SCALE GENOMIC DNA]</scope>
</reference>
<dbReference type="GO" id="GO:0032012">
    <property type="term" value="P:regulation of ARF protein signal transduction"/>
    <property type="evidence" value="ECO:0007669"/>
    <property type="project" value="InterPro"/>
</dbReference>
<dbReference type="InParanoid" id="A0A2R5GT31"/>
<accession>A0A2R5GT31</accession>
<feature type="compositionally biased region" description="Low complexity" evidence="2">
    <location>
        <begin position="1111"/>
        <end position="1122"/>
    </location>
</feature>
<dbReference type="SUPFAM" id="SSF48452">
    <property type="entry name" value="TPR-like"/>
    <property type="match status" value="1"/>
</dbReference>